<feature type="domain" description="DUF11" evidence="9">
    <location>
        <begin position="278"/>
        <end position="387"/>
    </location>
</feature>
<feature type="domain" description="DUF11" evidence="9">
    <location>
        <begin position="1239"/>
        <end position="1352"/>
    </location>
</feature>
<keyword evidence="5" id="KW-0572">Peptidoglycan-anchor</keyword>
<dbReference type="SUPFAM" id="SSF49401">
    <property type="entry name" value="Bacterial adhesins"/>
    <property type="match status" value="6"/>
</dbReference>
<evidence type="ECO:0000313" key="12">
    <source>
        <dbReference type="Proteomes" id="UP000195089"/>
    </source>
</evidence>
<dbReference type="InterPro" id="IPR019931">
    <property type="entry name" value="LPXTG_anchor"/>
</dbReference>
<accession>A0A243B2Q8</accession>
<feature type="domain" description="Gram-positive cocci surface proteins LPxTG" evidence="8">
    <location>
        <begin position="1598"/>
        <end position="1631"/>
    </location>
</feature>
<feature type="domain" description="DUF11" evidence="9">
    <location>
        <begin position="1378"/>
        <end position="1490"/>
    </location>
</feature>
<comment type="subcellular location">
    <subcellularLocation>
        <location evidence="1">Secreted</location>
        <location evidence="1">Cell wall</location>
        <topology evidence="1">Peptidoglycan-anchor</topology>
    </subcellularLocation>
</comment>
<dbReference type="Gene3D" id="2.60.120.260">
    <property type="entry name" value="Galactose-binding domain-like"/>
    <property type="match status" value="2"/>
</dbReference>
<dbReference type="InterPro" id="IPR047589">
    <property type="entry name" value="DUF11_rpt"/>
</dbReference>
<organism evidence="11 12">
    <name type="scientific">Bacillus thuringiensis serovar pingluonsis</name>
    <dbReference type="NCBI Taxonomy" id="180881"/>
    <lineage>
        <taxon>Bacteria</taxon>
        <taxon>Bacillati</taxon>
        <taxon>Bacillota</taxon>
        <taxon>Bacilli</taxon>
        <taxon>Bacillales</taxon>
        <taxon>Bacillaceae</taxon>
        <taxon>Bacillus</taxon>
        <taxon>Bacillus cereus group</taxon>
    </lineage>
</organism>
<dbReference type="Pfam" id="PF00746">
    <property type="entry name" value="Gram_pos_anchor"/>
    <property type="match status" value="1"/>
</dbReference>
<name>A0A243B2Q8_BACTU</name>
<dbReference type="EMBL" id="NFDL01000107">
    <property type="protein sequence ID" value="OTY36777.1"/>
    <property type="molecule type" value="Genomic_DNA"/>
</dbReference>
<dbReference type="Gene3D" id="2.130.10.10">
    <property type="entry name" value="YVTN repeat-like/Quinoprotein amine dehydrogenase"/>
    <property type="match status" value="1"/>
</dbReference>
<dbReference type="Gene3D" id="2.60.40.740">
    <property type="match status" value="6"/>
</dbReference>
<evidence type="ECO:0000259" key="9">
    <source>
        <dbReference type="Pfam" id="PF01345"/>
    </source>
</evidence>
<evidence type="ECO:0008006" key="13">
    <source>
        <dbReference type="Google" id="ProtNLM"/>
    </source>
</evidence>
<reference evidence="11 12" key="1">
    <citation type="submission" date="2016-10" db="EMBL/GenBank/DDBJ databases">
        <title>Comparative genomics of Bacillus thuringiensis reveals a path to pathogens against multiple invertebrate hosts.</title>
        <authorList>
            <person name="Zheng J."/>
            <person name="Gao Q."/>
            <person name="Liu H."/>
            <person name="Peng D."/>
            <person name="Ruan L."/>
            <person name="Sun M."/>
        </authorList>
    </citation>
    <scope>NUCLEOTIDE SEQUENCE [LARGE SCALE GENOMIC DNA]</scope>
    <source>
        <strain evidence="11">BGSC 4BX1</strain>
    </source>
</reference>
<feature type="domain" description="SpaA-like prealbumin fold" evidence="10">
    <location>
        <begin position="1505"/>
        <end position="1591"/>
    </location>
</feature>
<evidence type="ECO:0000256" key="6">
    <source>
        <dbReference type="SAM" id="MobiDB-lite"/>
    </source>
</evidence>
<evidence type="ECO:0000256" key="2">
    <source>
        <dbReference type="ARBA" id="ARBA00022512"/>
    </source>
</evidence>
<feature type="domain" description="DUF11" evidence="9">
    <location>
        <begin position="414"/>
        <end position="525"/>
    </location>
</feature>
<dbReference type="PANTHER" id="PTHR34819">
    <property type="entry name" value="LARGE CYSTEINE-RICH PERIPLASMIC PROTEIN OMCB"/>
    <property type="match status" value="1"/>
</dbReference>
<dbReference type="NCBIfam" id="TIGR01167">
    <property type="entry name" value="LPXTG_anchor"/>
    <property type="match status" value="1"/>
</dbReference>
<comment type="caution">
    <text evidence="11">The sequence shown here is derived from an EMBL/GenBank/DDBJ whole genome shotgun (WGS) entry which is preliminary data.</text>
</comment>
<dbReference type="SUPFAM" id="SSF63829">
    <property type="entry name" value="Calcium-dependent phosphotriesterase"/>
    <property type="match status" value="1"/>
</dbReference>
<dbReference type="InterPro" id="IPR041033">
    <property type="entry name" value="SpaA_PFL_dom_1"/>
</dbReference>
<keyword evidence="4" id="KW-0732">Signal</keyword>
<dbReference type="InterPro" id="IPR013783">
    <property type="entry name" value="Ig-like_fold"/>
</dbReference>
<evidence type="ECO:0000256" key="4">
    <source>
        <dbReference type="ARBA" id="ARBA00022729"/>
    </source>
</evidence>
<sequence length="1631" mass="175376">PSTALQTVHAETALTINGTDSYGAAFDGTKIYQFDGTNPSATPKASVDVKGITMDPNLGLNGLAVDKNNNVFYASTGEQLYLINPDGTGKLVTNLFAHAGNGFISEDGKYYYSYGKDGKIFLASYDLVTGKHNSTEIKNSSSFGLTGNLGGDLLLDGDGYIWFATGTNIIQMDPTTATILRTVPIENPSNGPSGGFVGARGLSFLPNGQILMASGPSYNEAILYLLDPKTLKISYFGTMPGKLMYDLASAVTPVFQPKLPVLESKKEASIQQKAEGNTNAAHPEVGDTLLYTIQTRNTVQNSLVTNLTISDTIPAGLEYIPGTLKVDGTAVTDVQGDDNGHYADGKVDGQFGNVTNTEWHTVTFQTKVMPGQAGKVIQNTAKVTGTNITTPQEPTTKVDVYPKDSKLESEKSAKSLQDKPIAVGDEIEYTIKMRNTISDSLIKNAVIEDQLPAGLEYVPGTLQVDGKAVTDTEGDDNGHYIQGKVTGKLGDVADTEWHSVTFHAKVKADQAGKSIQNKATVTGDGVPPQEPTTTVEVTTPETPTPPANACGQLGRVALVNGSFEQPYYTSSNSRGPGYFSTPAGTVPGWKTTDSYQVFEIFNKTLMDQIKPGSVEDQGGLKNPVPHGEQFAELNSREAAQLYQDVQTTPGQTIYWRLAHKGRLGTDTMALKIGSSAVHPKDLPTVQQMTTGKEQWKYYTGAYKVPAGQTVTRFGFEAVSSAGGNPAAGNFLDDIFLGTEPCVSATKSVSPEGQVKAGDELTYKVTVKNDGGDVAAKSIFTDTIPAGTEYVPGSIQVIKNGQTSTFTDGKDTDSGDYLDGKVTVDLGDLPNTDILPDGVTVQFKVKALSSDVKKQIKNKANVAYKNLLTNTDGTVDTNEVVNEVEPETPTPPANSCGHLSRVALGNGSFEEGPEKGTFFEEPNLYNTIMFRESEVPRWSTTDDSQGGKIIEIWNYKLLYPSIVRDFPTPPDGDRFAELNAFDNGMLYQDVKTSPGQTLYWRLSHLGRLGVDTMQVRIGAATNNPYDTVVQQQMSDGNTAWGTYVGTYKVPEGQTVTRFGFEAVSSADGNPTAGNFLDDIFLGTEPCVSAIKSVSPEGQVKAGDELTYQVKVKNDGGDIAANSIFTDAIPAGTEYVPGSIQVIKNGQASTVTDGKDTDSGEYLDGKVTVNLGDLPNTDILPDGVTVQFKVKVLSGYVNQQIKNKANVAYKNLLTNTDGTVDTNEVVNTVIVKEAKIESKKIAKNLQDKNTEVGDEIEYTIQMRNTVSDSLVKNAVIEDQLPEGLEYVPGTLQVNGKPVTDTEGDDTGHYVQGKFTGQLGDITDTEWHTVVFHAKVKVGQAGQDIQNTAKVTGENVPPQEPSTTVEVYPRNPKVESKKTAKNLQDKNIEVGDEIEYTIQMRNTVSDSLVKNAVIEDQLPEALEYVPGTLQVNGQAVTDAEGDDNGHYVQGKVTGKLGDITDTEWHTVVFHAKVKAGNEGTAIQNTATVTGDDITPQEPTTEIKVQPLGQIEIEKVDAADSTIKLKNAVFQIIDKDGKEVGKLTTDENGKATSELLLLGKYTVKEIKAPDGYMLLKDPIEVEVSSPLQKITVENTKNGWNIPHTGGIGTTLFYLIGMIIMVAALVVFFRKRAKNK</sequence>
<dbReference type="Gene3D" id="2.60.40.10">
    <property type="entry name" value="Immunoglobulins"/>
    <property type="match status" value="1"/>
</dbReference>
<dbReference type="Pfam" id="PF17802">
    <property type="entry name" value="SpaA"/>
    <property type="match status" value="1"/>
</dbReference>
<evidence type="ECO:0000259" key="10">
    <source>
        <dbReference type="Pfam" id="PF17802"/>
    </source>
</evidence>
<dbReference type="SUPFAM" id="SSF49478">
    <property type="entry name" value="Cna protein B-type domain"/>
    <property type="match status" value="1"/>
</dbReference>
<dbReference type="PANTHER" id="PTHR34819:SF3">
    <property type="entry name" value="CELL SURFACE PROTEIN"/>
    <property type="match status" value="1"/>
</dbReference>
<dbReference type="NCBIfam" id="TIGR04226">
    <property type="entry name" value="RrgB_K2N_iso_D2"/>
    <property type="match status" value="6"/>
</dbReference>
<dbReference type="InterPro" id="IPR051172">
    <property type="entry name" value="Chlamydia_OmcB"/>
</dbReference>
<keyword evidence="7" id="KW-0812">Transmembrane</keyword>
<evidence type="ECO:0000259" key="8">
    <source>
        <dbReference type="Pfam" id="PF00746"/>
    </source>
</evidence>
<feature type="non-terminal residue" evidence="11">
    <location>
        <position position="1"/>
    </location>
</feature>
<dbReference type="InterPro" id="IPR026466">
    <property type="entry name" value="Fim_isopep_form_D2_dom"/>
</dbReference>
<keyword evidence="7" id="KW-1133">Transmembrane helix</keyword>
<dbReference type="InterPro" id="IPR015943">
    <property type="entry name" value="WD40/YVTN_repeat-like_dom_sf"/>
</dbReference>
<keyword evidence="7" id="KW-0472">Membrane</keyword>
<dbReference type="InterPro" id="IPR008966">
    <property type="entry name" value="Adhesion_dom_sf"/>
</dbReference>
<feature type="domain" description="DUF11" evidence="9">
    <location>
        <begin position="744"/>
        <end position="865"/>
    </location>
</feature>
<feature type="transmembrane region" description="Helical" evidence="7">
    <location>
        <begin position="1606"/>
        <end position="1624"/>
    </location>
</feature>
<dbReference type="Pfam" id="PF01345">
    <property type="entry name" value="DUF11"/>
    <property type="match status" value="5"/>
</dbReference>
<keyword evidence="3" id="KW-0964">Secreted</keyword>
<keyword evidence="2" id="KW-0134">Cell wall</keyword>
<gene>
    <name evidence="11" type="ORF">BK742_24135</name>
</gene>
<feature type="compositionally biased region" description="Low complexity" evidence="6">
    <location>
        <begin position="531"/>
        <end position="541"/>
    </location>
</feature>
<dbReference type="Proteomes" id="UP000195089">
    <property type="component" value="Unassembled WGS sequence"/>
</dbReference>
<dbReference type="NCBIfam" id="TIGR01451">
    <property type="entry name" value="B_ant_repeat"/>
    <property type="match status" value="6"/>
</dbReference>
<protein>
    <recommendedName>
        <fullName evidence="13">Cell surface protein</fullName>
    </recommendedName>
</protein>
<evidence type="ECO:0000256" key="1">
    <source>
        <dbReference type="ARBA" id="ARBA00004168"/>
    </source>
</evidence>
<proteinExistence type="predicted"/>
<feature type="region of interest" description="Disordered" evidence="6">
    <location>
        <begin position="518"/>
        <end position="548"/>
    </location>
</feature>
<dbReference type="InterPro" id="IPR001434">
    <property type="entry name" value="OmcB-like_DUF11"/>
</dbReference>
<evidence type="ECO:0000313" key="11">
    <source>
        <dbReference type="EMBL" id="OTY36777.1"/>
    </source>
</evidence>
<evidence type="ECO:0000256" key="3">
    <source>
        <dbReference type="ARBA" id="ARBA00022525"/>
    </source>
</evidence>
<evidence type="ECO:0000256" key="7">
    <source>
        <dbReference type="SAM" id="Phobius"/>
    </source>
</evidence>
<evidence type="ECO:0000256" key="5">
    <source>
        <dbReference type="ARBA" id="ARBA00023088"/>
    </source>
</evidence>